<sequence>MTTHPSIEHHPDLAEMRTRFERVTSTPRAQAVEALALITGLYLAASPWIAGFSDLTPLAINNLIAGLAFCLCMSGLGSAYERTHAMAWTAVALGAWTIIAPWAIAGEMDTTRTVVSNVIAGGLALCLGLAMAAMAGRNRESRV</sequence>
<accession>A0A0L8MZZ4</accession>
<feature type="transmembrane region" description="Helical" evidence="1">
    <location>
        <begin position="117"/>
        <end position="136"/>
    </location>
</feature>
<proteinExistence type="predicted"/>
<reference evidence="4" key="1">
    <citation type="submission" date="2015-07" db="EMBL/GenBank/DDBJ databases">
        <authorList>
            <consortium name="Consortium for Microbial Forensics and Genomics (microFORGE)"/>
            <person name="Knight B.M."/>
            <person name="Roberts D.P."/>
            <person name="Lin D."/>
            <person name="Hari K."/>
            <person name="Fletcher J."/>
            <person name="Melcher U."/>
            <person name="Blagden T."/>
            <person name="Winegar R.A."/>
        </authorList>
    </citation>
    <scope>NUCLEOTIDE SEQUENCE [LARGE SCALE GENOMIC DNA]</scope>
    <source>
        <strain evidence="4">NRRL B-1447</strain>
    </source>
</reference>
<dbReference type="Proteomes" id="UP000037084">
    <property type="component" value="Unassembled WGS sequence"/>
</dbReference>
<dbReference type="PATRIC" id="fig|1961.12.peg.2292"/>
<keyword evidence="1" id="KW-0812">Transmembrane</keyword>
<dbReference type="eggNOG" id="ENOG5032UXB">
    <property type="taxonomic scope" value="Bacteria"/>
</dbReference>
<feature type="transmembrane region" description="Helical" evidence="1">
    <location>
        <begin position="31"/>
        <end position="52"/>
    </location>
</feature>
<feature type="transmembrane region" description="Helical" evidence="1">
    <location>
        <begin position="87"/>
        <end position="105"/>
    </location>
</feature>
<gene>
    <name evidence="3" type="ORF">ADK75_10005</name>
</gene>
<dbReference type="EMBL" id="LGUV01000072">
    <property type="protein sequence ID" value="KOG55913.1"/>
    <property type="molecule type" value="Genomic_DNA"/>
</dbReference>
<name>A0A0L8MZZ4_STRVG</name>
<protein>
    <submittedName>
        <fullName evidence="3">Membrane protein</fullName>
    </submittedName>
</protein>
<keyword evidence="1" id="KW-1133">Transmembrane helix</keyword>
<evidence type="ECO:0000256" key="1">
    <source>
        <dbReference type="SAM" id="Phobius"/>
    </source>
</evidence>
<feature type="domain" description="SPW repeat-containing integral membrane" evidence="2">
    <location>
        <begin position="33"/>
        <end position="129"/>
    </location>
</feature>
<comment type="caution">
    <text evidence="3">The sequence shown here is derived from an EMBL/GenBank/DDBJ whole genome shotgun (WGS) entry which is preliminary data.</text>
</comment>
<dbReference type="Pfam" id="PF03779">
    <property type="entry name" value="SPW"/>
    <property type="match status" value="1"/>
</dbReference>
<evidence type="ECO:0000313" key="4">
    <source>
        <dbReference type="Proteomes" id="UP000037084"/>
    </source>
</evidence>
<dbReference type="RefSeq" id="WP_053169626.1">
    <property type="nucleotide sequence ID" value="NZ_LGUV01000072.1"/>
</dbReference>
<evidence type="ECO:0000313" key="3">
    <source>
        <dbReference type="EMBL" id="KOG55913.1"/>
    </source>
</evidence>
<feature type="transmembrane region" description="Helical" evidence="1">
    <location>
        <begin position="58"/>
        <end position="80"/>
    </location>
</feature>
<dbReference type="InterPro" id="IPR005530">
    <property type="entry name" value="SPW"/>
</dbReference>
<evidence type="ECO:0000259" key="2">
    <source>
        <dbReference type="Pfam" id="PF03779"/>
    </source>
</evidence>
<keyword evidence="1" id="KW-0472">Membrane</keyword>
<dbReference type="OrthoDB" id="3638638at2"/>
<organism evidence="3 4">
    <name type="scientific">Streptomyces virginiae</name>
    <name type="common">Streptomyces cinnamonensis</name>
    <dbReference type="NCBI Taxonomy" id="1961"/>
    <lineage>
        <taxon>Bacteria</taxon>
        <taxon>Bacillati</taxon>
        <taxon>Actinomycetota</taxon>
        <taxon>Actinomycetes</taxon>
        <taxon>Kitasatosporales</taxon>
        <taxon>Streptomycetaceae</taxon>
        <taxon>Streptomyces</taxon>
    </lineage>
</organism>
<dbReference type="AlphaFoldDB" id="A0A0L8MZZ4"/>